<dbReference type="InterPro" id="IPR010982">
    <property type="entry name" value="Lambda_DNA-bd_dom_sf"/>
</dbReference>
<dbReference type="EMBL" id="FOHE01000026">
    <property type="protein sequence ID" value="SET76682.1"/>
    <property type="molecule type" value="Genomic_DNA"/>
</dbReference>
<dbReference type="RefSeq" id="WP_090872608.1">
    <property type="nucleotide sequence ID" value="NZ_FOHE01000026.1"/>
</dbReference>
<sequence length="97" mass="11015">MEKIELNGQTLRKMRKRRGMSQDILADRLHMSRGNISKLEHDKLEIRGKDLMRWVQETNSLDMLVAMGAQIDLASATQMIVDFVPTAGFIFILGGLI</sequence>
<dbReference type="CDD" id="cd00093">
    <property type="entry name" value="HTH_XRE"/>
    <property type="match status" value="1"/>
</dbReference>
<dbReference type="AlphaFoldDB" id="A0A1I0GZH9"/>
<dbReference type="Gene3D" id="1.10.260.40">
    <property type="entry name" value="lambda repressor-like DNA-binding domains"/>
    <property type="match status" value="1"/>
</dbReference>
<dbReference type="OrthoDB" id="2381879at2"/>
<dbReference type="SUPFAM" id="SSF47413">
    <property type="entry name" value="lambda repressor-like DNA-binding domains"/>
    <property type="match status" value="1"/>
</dbReference>
<dbReference type="Proteomes" id="UP000198618">
    <property type="component" value="Unassembled WGS sequence"/>
</dbReference>
<keyword evidence="3" id="KW-1185">Reference proteome</keyword>
<dbReference type="InterPro" id="IPR001387">
    <property type="entry name" value="Cro/C1-type_HTH"/>
</dbReference>
<feature type="domain" description="HTH cro/C1-type" evidence="1">
    <location>
        <begin position="11"/>
        <end position="64"/>
    </location>
</feature>
<evidence type="ECO:0000313" key="3">
    <source>
        <dbReference type="Proteomes" id="UP000198618"/>
    </source>
</evidence>
<dbReference type="STRING" id="930131.SAMN05216389_12619"/>
<proteinExistence type="predicted"/>
<gene>
    <name evidence="2" type="ORF">SAMN05216389_12619</name>
</gene>
<dbReference type="GO" id="GO:0003677">
    <property type="term" value="F:DNA binding"/>
    <property type="evidence" value="ECO:0007669"/>
    <property type="project" value="InterPro"/>
</dbReference>
<evidence type="ECO:0000259" key="1">
    <source>
        <dbReference type="PROSITE" id="PS50943"/>
    </source>
</evidence>
<evidence type="ECO:0000313" key="2">
    <source>
        <dbReference type="EMBL" id="SET76682.1"/>
    </source>
</evidence>
<protein>
    <submittedName>
        <fullName evidence="2">Helix-turn-helix domain-containing protein</fullName>
    </submittedName>
</protein>
<organism evidence="2 3">
    <name type="scientific">Oceanobacillus limi</name>
    <dbReference type="NCBI Taxonomy" id="930131"/>
    <lineage>
        <taxon>Bacteria</taxon>
        <taxon>Bacillati</taxon>
        <taxon>Bacillota</taxon>
        <taxon>Bacilli</taxon>
        <taxon>Bacillales</taxon>
        <taxon>Bacillaceae</taxon>
        <taxon>Oceanobacillus</taxon>
    </lineage>
</organism>
<reference evidence="2 3" key="1">
    <citation type="submission" date="2016-10" db="EMBL/GenBank/DDBJ databases">
        <authorList>
            <person name="de Groot N.N."/>
        </authorList>
    </citation>
    <scope>NUCLEOTIDE SEQUENCE [LARGE SCALE GENOMIC DNA]</scope>
    <source>
        <strain evidence="2 3">IBRC-M 10780</strain>
    </source>
</reference>
<name>A0A1I0GZH9_9BACI</name>
<dbReference type="Pfam" id="PF12844">
    <property type="entry name" value="HTH_19"/>
    <property type="match status" value="1"/>
</dbReference>
<dbReference type="PROSITE" id="PS50943">
    <property type="entry name" value="HTH_CROC1"/>
    <property type="match status" value="1"/>
</dbReference>
<accession>A0A1I0GZH9</accession>
<dbReference type="SMART" id="SM00530">
    <property type="entry name" value="HTH_XRE"/>
    <property type="match status" value="1"/>
</dbReference>